<accession>A0A1Y5PLD9</accession>
<sequence length="152" mass="16515">MTRSEVRPSVGWKEPPPQHTPRLRLKPKGTPTARVDGAWWPHSDDLEAEVPDLLAVLSVRLGPISYVLYKMTEWVKARGTMPIGGRFVRLGGYQRQPSNTVEVRGLGGRKVVLLVVPAGTHPDRAHAIMMAASAPENASSVEDLLAAVGHDA</sequence>
<organism evidence="2">
    <name type="scientific">uncultured Mycobacterium sp</name>
    <dbReference type="NCBI Taxonomy" id="171292"/>
    <lineage>
        <taxon>Bacteria</taxon>
        <taxon>Bacillati</taxon>
        <taxon>Actinomycetota</taxon>
        <taxon>Actinomycetes</taxon>
        <taxon>Mycobacteriales</taxon>
        <taxon>Mycobacteriaceae</taxon>
        <taxon>Mycobacterium</taxon>
        <taxon>environmental samples</taxon>
    </lineage>
</organism>
<name>A0A1Y5PLD9_9MYCO</name>
<evidence type="ECO:0000256" key="1">
    <source>
        <dbReference type="SAM" id="MobiDB-lite"/>
    </source>
</evidence>
<dbReference type="InterPro" id="IPR046036">
    <property type="entry name" value="DUF5994"/>
</dbReference>
<protein>
    <submittedName>
        <fullName evidence="2">Uncharacterized protein</fullName>
    </submittedName>
</protein>
<dbReference type="EMBL" id="FLQS01000033">
    <property type="protein sequence ID" value="SBS76971.1"/>
    <property type="molecule type" value="Genomic_DNA"/>
</dbReference>
<proteinExistence type="predicted"/>
<evidence type="ECO:0000313" key="2">
    <source>
        <dbReference type="EMBL" id="SBS76971.1"/>
    </source>
</evidence>
<feature type="region of interest" description="Disordered" evidence="1">
    <location>
        <begin position="1"/>
        <end position="30"/>
    </location>
</feature>
<dbReference type="AlphaFoldDB" id="A0A1Y5PLD9"/>
<reference evidence="2" key="1">
    <citation type="submission" date="2016-03" db="EMBL/GenBank/DDBJ databases">
        <authorList>
            <person name="Ploux O."/>
        </authorList>
    </citation>
    <scope>NUCLEOTIDE SEQUENCE</scope>
    <source>
        <strain evidence="2">UC10</strain>
    </source>
</reference>
<dbReference type="Pfam" id="PF19457">
    <property type="entry name" value="DUF5994"/>
    <property type="match status" value="1"/>
</dbReference>
<gene>
    <name evidence="2" type="ORF">MHPYR_390037</name>
</gene>